<feature type="transmembrane region" description="Helical" evidence="1">
    <location>
        <begin position="205"/>
        <end position="222"/>
    </location>
</feature>
<feature type="transmembrane region" description="Helical" evidence="1">
    <location>
        <begin position="129"/>
        <end position="146"/>
    </location>
</feature>
<dbReference type="EMBL" id="FNXE01000031">
    <property type="protein sequence ID" value="SEH92060.1"/>
    <property type="molecule type" value="Genomic_DNA"/>
</dbReference>
<evidence type="ECO:0000256" key="1">
    <source>
        <dbReference type="SAM" id="Phobius"/>
    </source>
</evidence>
<proteinExistence type="predicted"/>
<name>A0A1H6M3J8_9FLAO</name>
<accession>A0A1H6M3J8</accession>
<evidence type="ECO:0000313" key="3">
    <source>
        <dbReference type="Proteomes" id="UP000199634"/>
    </source>
</evidence>
<evidence type="ECO:0000313" key="2">
    <source>
        <dbReference type="EMBL" id="SEH92060.1"/>
    </source>
</evidence>
<gene>
    <name evidence="2" type="ORF">SAMN02927937_02146</name>
</gene>
<dbReference type="Proteomes" id="UP000199634">
    <property type="component" value="Unassembled WGS sequence"/>
</dbReference>
<keyword evidence="3" id="KW-1185">Reference proteome</keyword>
<keyword evidence="1" id="KW-0812">Transmembrane</keyword>
<dbReference type="RefSeq" id="WP_091100386.1">
    <property type="nucleotide sequence ID" value="NZ_FNXE01000031.1"/>
</dbReference>
<feature type="transmembrane region" description="Helical" evidence="1">
    <location>
        <begin position="183"/>
        <end position="199"/>
    </location>
</feature>
<dbReference type="AlphaFoldDB" id="A0A1H6M3J8"/>
<organism evidence="2 3">
    <name type="scientific">Paenimyroides marinum</name>
    <dbReference type="NCBI Taxonomy" id="1159016"/>
    <lineage>
        <taxon>Bacteria</taxon>
        <taxon>Pseudomonadati</taxon>
        <taxon>Bacteroidota</taxon>
        <taxon>Flavobacteriia</taxon>
        <taxon>Flavobacteriales</taxon>
        <taxon>Flavobacteriaceae</taxon>
        <taxon>Paenimyroides</taxon>
    </lineage>
</organism>
<dbReference type="OrthoDB" id="1346707at2"/>
<sequence>MLTLNIKTKFVYGWFSLRNIKLYVDGVLFTKFLAQGTSIIEIPDDTQKLTFVLGKVYPYKTNIYITEEDRKRKEIFMGLHLNHRNLLFFLYDSLRTDYLRSVKLTIEEYASFGKDIYQQEIITLKDNKTSIISLLVSLVILVFSVVQQENELSPIAFMIGLSSTITSLVYFNDLQVEKTTYKSRMISTMLSFVLATLFLENSFLYLRFIIVMFTLMLFTIYLKEVQNQVVKV</sequence>
<keyword evidence="1" id="KW-0472">Membrane</keyword>
<reference evidence="2 3" key="1">
    <citation type="submission" date="2016-10" db="EMBL/GenBank/DDBJ databases">
        <authorList>
            <person name="de Groot N.N."/>
        </authorList>
    </citation>
    <scope>NUCLEOTIDE SEQUENCE [LARGE SCALE GENOMIC DNA]</scope>
    <source>
        <strain evidence="2 3">CGMCC 1.10825</strain>
    </source>
</reference>
<feature type="transmembrane region" description="Helical" evidence="1">
    <location>
        <begin position="152"/>
        <end position="171"/>
    </location>
</feature>
<protein>
    <submittedName>
        <fullName evidence="2">Uncharacterized protein</fullName>
    </submittedName>
</protein>
<keyword evidence="1" id="KW-1133">Transmembrane helix</keyword>